<gene>
    <name evidence="1" type="ORF">ABEG20_21750</name>
</gene>
<sequence>MKKSNPKKIIPQPDTHVNVFSFLKKYKKLAGFGFTMPVMLKNMMEE</sequence>
<proteinExistence type="predicted"/>
<organism evidence="1">
    <name type="scientific">Pedobacter sp. KACC 23697</name>
    <dbReference type="NCBI Taxonomy" id="3149230"/>
    <lineage>
        <taxon>Bacteria</taxon>
        <taxon>Pseudomonadati</taxon>
        <taxon>Bacteroidota</taxon>
        <taxon>Sphingobacteriia</taxon>
        <taxon>Sphingobacteriales</taxon>
        <taxon>Sphingobacteriaceae</taxon>
        <taxon>Pedobacter</taxon>
    </lineage>
</organism>
<name>A0AAU7K5X4_9SPHI</name>
<dbReference type="EMBL" id="CP157485">
    <property type="protein sequence ID" value="XBO47918.1"/>
    <property type="molecule type" value="Genomic_DNA"/>
</dbReference>
<protein>
    <submittedName>
        <fullName evidence="1">Uncharacterized protein</fullName>
    </submittedName>
</protein>
<dbReference type="RefSeq" id="WP_406825313.1">
    <property type="nucleotide sequence ID" value="NZ_CP157485.1"/>
</dbReference>
<reference evidence="1" key="1">
    <citation type="submission" date="2024-05" db="EMBL/GenBank/DDBJ databases">
        <authorList>
            <person name="Kim S."/>
            <person name="Heo J."/>
            <person name="Choi H."/>
            <person name="Choi Y."/>
            <person name="Kwon S.-W."/>
            <person name="Kim Y."/>
        </authorList>
    </citation>
    <scope>NUCLEOTIDE SEQUENCE</scope>
    <source>
        <strain evidence="1">KACC 23697</strain>
    </source>
</reference>
<evidence type="ECO:0000313" key="1">
    <source>
        <dbReference type="EMBL" id="XBO47918.1"/>
    </source>
</evidence>
<dbReference type="AlphaFoldDB" id="A0AAU7K5X4"/>
<accession>A0AAU7K5X4</accession>